<dbReference type="AlphaFoldDB" id="A0A3D9L3J6"/>
<name>A0A3D9L3J6_MARFU</name>
<dbReference type="EMBL" id="QREG01000007">
    <property type="protein sequence ID" value="RED99866.1"/>
    <property type="molecule type" value="Genomic_DNA"/>
</dbReference>
<comment type="caution">
    <text evidence="1">The sequence shown here is derived from an EMBL/GenBank/DDBJ whole genome shotgun (WGS) entry which is preliminary data.</text>
</comment>
<keyword evidence="2" id="KW-1185">Reference proteome</keyword>
<reference evidence="1 2" key="1">
    <citation type="submission" date="2018-07" db="EMBL/GenBank/DDBJ databases">
        <title>Genomic Encyclopedia of Type Strains, Phase IV (KMG-IV): sequencing the most valuable type-strain genomes for metagenomic binning, comparative biology and taxonomic classification.</title>
        <authorList>
            <person name="Goeker M."/>
        </authorList>
    </citation>
    <scope>NUCLEOTIDE SEQUENCE [LARGE SCALE GENOMIC DNA]</scope>
    <source>
        <strain evidence="1 2">DSM 4134</strain>
    </source>
</reference>
<dbReference type="OrthoDB" id="791023at2"/>
<organism evidence="1 2">
    <name type="scientific">Marinoscillum furvescens DSM 4134</name>
    <dbReference type="NCBI Taxonomy" id="1122208"/>
    <lineage>
        <taxon>Bacteria</taxon>
        <taxon>Pseudomonadati</taxon>
        <taxon>Bacteroidota</taxon>
        <taxon>Cytophagia</taxon>
        <taxon>Cytophagales</taxon>
        <taxon>Reichenbachiellaceae</taxon>
        <taxon>Marinoscillum</taxon>
    </lineage>
</organism>
<evidence type="ECO:0000313" key="2">
    <source>
        <dbReference type="Proteomes" id="UP000256779"/>
    </source>
</evidence>
<dbReference type="Pfam" id="PF14014">
    <property type="entry name" value="DUF4230"/>
    <property type="match status" value="1"/>
</dbReference>
<sequence>MIALLRIILKMLPWLIVVALLSWLLIAEKLDIGIAPGAKNTYQSALLTRVESLGKVELVRYHFQEVTEIQKAADRIDLKLFKLPTIVPDSRAVLISKGSAVGCVDLTQVKKDHIRHRKDTVYITLPAPELCYFKIDLENSRLYDLEIQGLSPKDRKLFMEELYEVAEQDIRASALKMGILEETRTNAQNLLQPLF</sequence>
<dbReference type="Proteomes" id="UP000256779">
    <property type="component" value="Unassembled WGS sequence"/>
</dbReference>
<dbReference type="RefSeq" id="WP_115867884.1">
    <property type="nucleotide sequence ID" value="NZ_QREG01000007.1"/>
</dbReference>
<accession>A0A3D9L3J6</accession>
<proteinExistence type="predicted"/>
<dbReference type="InterPro" id="IPR025324">
    <property type="entry name" value="DUF4230"/>
</dbReference>
<gene>
    <name evidence="1" type="ORF">C7460_107150</name>
</gene>
<evidence type="ECO:0000313" key="1">
    <source>
        <dbReference type="EMBL" id="RED99866.1"/>
    </source>
</evidence>
<protein>
    <submittedName>
        <fullName evidence="1">Uncharacterized protein DUF4230</fullName>
    </submittedName>
</protein>